<dbReference type="PROSITE" id="PS51186">
    <property type="entry name" value="GNAT"/>
    <property type="match status" value="1"/>
</dbReference>
<keyword evidence="1" id="KW-0808">Transferase</keyword>
<reference evidence="4 5" key="1">
    <citation type="submission" date="2024-02" db="EMBL/GenBank/DDBJ databases">
        <title>Haloferula sargassicola NBRC 104335.</title>
        <authorList>
            <person name="Ichikawa N."/>
            <person name="Katano-Makiyama Y."/>
            <person name="Hidaka K."/>
        </authorList>
    </citation>
    <scope>NUCLEOTIDE SEQUENCE [LARGE SCALE GENOMIC DNA]</scope>
    <source>
        <strain evidence="4 5">NBRC 104335</strain>
    </source>
</reference>
<dbReference type="Gene3D" id="3.40.630.30">
    <property type="match status" value="1"/>
</dbReference>
<evidence type="ECO:0000259" key="3">
    <source>
        <dbReference type="PROSITE" id="PS51186"/>
    </source>
</evidence>
<sequence length="167" mass="18829">MVSPPARAWMLQTMPNPEPRPIRPADVGELHEMVRELADFEKIGHLVKSSPGDLADAIFGQRLLEALVIDRPGGDGLAAFALFYRNFSSFTGKPGLWLEDLYVRPDFRGTGFGKSLFTAFIDTARQRGCGRAEWSVLDWNQPAVDFYRAHGGELMPDWRICRITFKD</sequence>
<dbReference type="EMBL" id="BAABRI010000012">
    <property type="protein sequence ID" value="GAA5483205.1"/>
    <property type="molecule type" value="Genomic_DNA"/>
</dbReference>
<dbReference type="InterPro" id="IPR000182">
    <property type="entry name" value="GNAT_dom"/>
</dbReference>
<proteinExistence type="predicted"/>
<evidence type="ECO:0000313" key="4">
    <source>
        <dbReference type="EMBL" id="GAA5483205.1"/>
    </source>
</evidence>
<accession>A0ABP9UPN1</accession>
<comment type="caution">
    <text evidence="4">The sequence shown here is derived from an EMBL/GenBank/DDBJ whole genome shotgun (WGS) entry which is preliminary data.</text>
</comment>
<name>A0ABP9UPN1_9BACT</name>
<dbReference type="PANTHER" id="PTHR10545">
    <property type="entry name" value="DIAMINE N-ACETYLTRANSFERASE"/>
    <property type="match status" value="1"/>
</dbReference>
<feature type="domain" description="N-acetyltransferase" evidence="3">
    <location>
        <begin position="17"/>
        <end position="167"/>
    </location>
</feature>
<evidence type="ECO:0000256" key="2">
    <source>
        <dbReference type="ARBA" id="ARBA00023315"/>
    </source>
</evidence>
<dbReference type="InterPro" id="IPR016181">
    <property type="entry name" value="Acyl_CoA_acyltransferase"/>
</dbReference>
<dbReference type="PANTHER" id="PTHR10545:SF29">
    <property type="entry name" value="GH14572P-RELATED"/>
    <property type="match status" value="1"/>
</dbReference>
<dbReference type="CDD" id="cd04301">
    <property type="entry name" value="NAT_SF"/>
    <property type="match status" value="1"/>
</dbReference>
<dbReference type="Proteomes" id="UP001476282">
    <property type="component" value="Unassembled WGS sequence"/>
</dbReference>
<keyword evidence="2" id="KW-0012">Acyltransferase</keyword>
<dbReference type="SUPFAM" id="SSF55729">
    <property type="entry name" value="Acyl-CoA N-acyltransferases (Nat)"/>
    <property type="match status" value="1"/>
</dbReference>
<gene>
    <name evidence="4" type="ORF">Hsar01_02434</name>
</gene>
<evidence type="ECO:0000256" key="1">
    <source>
        <dbReference type="ARBA" id="ARBA00022679"/>
    </source>
</evidence>
<protein>
    <recommendedName>
        <fullName evidence="3">N-acetyltransferase domain-containing protein</fullName>
    </recommendedName>
</protein>
<dbReference type="InterPro" id="IPR051016">
    <property type="entry name" value="Diverse_Substrate_AcTransf"/>
</dbReference>
<keyword evidence="5" id="KW-1185">Reference proteome</keyword>
<organism evidence="4 5">
    <name type="scientific">Haloferula sargassicola</name>
    <dbReference type="NCBI Taxonomy" id="490096"/>
    <lineage>
        <taxon>Bacteria</taxon>
        <taxon>Pseudomonadati</taxon>
        <taxon>Verrucomicrobiota</taxon>
        <taxon>Verrucomicrobiia</taxon>
        <taxon>Verrucomicrobiales</taxon>
        <taxon>Verrucomicrobiaceae</taxon>
        <taxon>Haloferula</taxon>
    </lineage>
</organism>
<dbReference type="Pfam" id="PF00583">
    <property type="entry name" value="Acetyltransf_1"/>
    <property type="match status" value="1"/>
</dbReference>
<evidence type="ECO:0000313" key="5">
    <source>
        <dbReference type="Proteomes" id="UP001476282"/>
    </source>
</evidence>